<dbReference type="PANTHER" id="PTHR28054">
    <property type="entry name" value="RNA POLYMERASE I-SPECIFIC TRANSCRIPTION INITIATION FACTOR RRN10"/>
    <property type="match status" value="1"/>
</dbReference>
<dbReference type="Proteomes" id="UP000078544">
    <property type="component" value="Unassembled WGS sequence"/>
</dbReference>
<name>A0A166VE11_9HYPO</name>
<proteinExistence type="predicted"/>
<evidence type="ECO:0000313" key="3">
    <source>
        <dbReference type="Proteomes" id="UP000078544"/>
    </source>
</evidence>
<organism evidence="2 3">
    <name type="scientific">Moelleriella libera RCEF 2490</name>
    <dbReference type="NCBI Taxonomy" id="1081109"/>
    <lineage>
        <taxon>Eukaryota</taxon>
        <taxon>Fungi</taxon>
        <taxon>Dikarya</taxon>
        <taxon>Ascomycota</taxon>
        <taxon>Pezizomycotina</taxon>
        <taxon>Sordariomycetes</taxon>
        <taxon>Hypocreomycetidae</taxon>
        <taxon>Hypocreales</taxon>
        <taxon>Clavicipitaceae</taxon>
        <taxon>Moelleriella</taxon>
    </lineage>
</organism>
<dbReference type="STRING" id="1081109.A0A166VE11"/>
<sequence length="274" mass="29690">MDLVLDSSSERSSPAADEASSPGQEEQHHHHQQTDSGTSKARQNFPLPRRRLATVYDAVAGKVIKDQALRNEHGAAPHHRQPQQQRPDGQQHHHHASIIQQSTRGGPYGPDEVLFRRLDAPQRYAEHDVYNAHERDLPQAGRDVLPDSHLLKSIHGYTSKFYEAMKRRQDGAGGATAAKGSVDEQSMDETALLAFGILLEEASREILGRRGHLVFTQGRAARPGSGPHDQAGVGGDDDTAHYSPHAAAAAAAAAAAVGPSKSPPVRLAKRRRTS</sequence>
<comment type="caution">
    <text evidence="2">The sequence shown here is derived from an EMBL/GenBank/DDBJ whole genome shotgun (WGS) entry which is preliminary data.</text>
</comment>
<keyword evidence="3" id="KW-1185">Reference proteome</keyword>
<feature type="region of interest" description="Disordered" evidence="1">
    <location>
        <begin position="1"/>
        <end position="49"/>
    </location>
</feature>
<feature type="region of interest" description="Disordered" evidence="1">
    <location>
        <begin position="218"/>
        <end position="274"/>
    </location>
</feature>
<dbReference type="OrthoDB" id="2565191at2759"/>
<dbReference type="GO" id="GO:0006360">
    <property type="term" value="P:transcription by RNA polymerase I"/>
    <property type="evidence" value="ECO:0007669"/>
    <property type="project" value="InterPro"/>
</dbReference>
<evidence type="ECO:0000313" key="2">
    <source>
        <dbReference type="EMBL" id="OAA33557.1"/>
    </source>
</evidence>
<feature type="compositionally biased region" description="Polar residues" evidence="1">
    <location>
        <begin position="1"/>
        <end position="12"/>
    </location>
</feature>
<dbReference type="AlphaFoldDB" id="A0A166VE11"/>
<dbReference type="InterPro" id="IPR022793">
    <property type="entry name" value="Rrn10"/>
</dbReference>
<feature type="compositionally biased region" description="Low complexity" evidence="1">
    <location>
        <begin position="246"/>
        <end position="256"/>
    </location>
</feature>
<dbReference type="EMBL" id="AZGY01000001">
    <property type="protein sequence ID" value="OAA33557.1"/>
    <property type="molecule type" value="Genomic_DNA"/>
</dbReference>
<feature type="region of interest" description="Disordered" evidence="1">
    <location>
        <begin position="73"/>
        <end position="112"/>
    </location>
</feature>
<accession>A0A166VE11</accession>
<gene>
    <name evidence="2" type="ORF">AAL_01022</name>
</gene>
<evidence type="ECO:0000256" key="1">
    <source>
        <dbReference type="SAM" id="MobiDB-lite"/>
    </source>
</evidence>
<protein>
    <submittedName>
        <fullName evidence="2">Uncharacterized protein</fullName>
    </submittedName>
</protein>
<dbReference type="PANTHER" id="PTHR28054:SF1">
    <property type="entry name" value="RNA POLYMERASE I-SPECIFIC TRANSCRIPTION INITIATION FACTOR RRN10"/>
    <property type="match status" value="1"/>
</dbReference>
<reference evidence="2 3" key="1">
    <citation type="journal article" date="2016" name="Genome Biol. Evol.">
        <title>Divergent and convergent evolution of fungal pathogenicity.</title>
        <authorList>
            <person name="Shang Y."/>
            <person name="Xiao G."/>
            <person name="Zheng P."/>
            <person name="Cen K."/>
            <person name="Zhan S."/>
            <person name="Wang C."/>
        </authorList>
    </citation>
    <scope>NUCLEOTIDE SEQUENCE [LARGE SCALE GENOMIC DNA]</scope>
    <source>
        <strain evidence="2 3">RCEF 2490</strain>
    </source>
</reference>